<proteinExistence type="predicted"/>
<reference evidence="3" key="1">
    <citation type="submission" date="2022-11" db="UniProtKB">
        <authorList>
            <consortium name="WormBaseParasite"/>
        </authorList>
    </citation>
    <scope>IDENTIFICATION</scope>
</reference>
<organism evidence="2 3">
    <name type="scientific">Acrobeloides nanus</name>
    <dbReference type="NCBI Taxonomy" id="290746"/>
    <lineage>
        <taxon>Eukaryota</taxon>
        <taxon>Metazoa</taxon>
        <taxon>Ecdysozoa</taxon>
        <taxon>Nematoda</taxon>
        <taxon>Chromadorea</taxon>
        <taxon>Rhabditida</taxon>
        <taxon>Tylenchina</taxon>
        <taxon>Cephalobomorpha</taxon>
        <taxon>Cephaloboidea</taxon>
        <taxon>Cephalobidae</taxon>
        <taxon>Acrobeloides</taxon>
    </lineage>
</organism>
<dbReference type="WBParaSite" id="ACRNAN_scaffold4033.g7062.t1">
    <property type="protein sequence ID" value="ACRNAN_scaffold4033.g7062.t1"/>
    <property type="gene ID" value="ACRNAN_scaffold4033.g7062"/>
</dbReference>
<sequence>MLGNYQNLQLDTLMFQNFTSLLFPHQQYSPLSIGQQHSILPANTSAQFELPPILKLNSNLTATPPVLTRTETSAPTLTSATFQTPTFSIPDMVANTSGFGFLPQFNQNSFLAQQTFHTNIGPIFNFNSPQTIWPLANPVVGQPQLTIDELMKAVMPTTVVPPIAPTLRPVDMPVLSPLLPGISSTMPSFATLPLVSSNDVYKNLDSSVFSVNQSTTFNQNLSPPILEQQIPQDPATSTSAISFEMPSLTTSNSFEMPMFHNMLAINEHEKNLDISSAPSSPPILTRIDDPIQNDDPNSPALNPEVFEMVQEKHAQSDNDGKDMP</sequence>
<dbReference type="Proteomes" id="UP000887540">
    <property type="component" value="Unplaced"/>
</dbReference>
<evidence type="ECO:0000313" key="2">
    <source>
        <dbReference type="Proteomes" id="UP000887540"/>
    </source>
</evidence>
<protein>
    <submittedName>
        <fullName evidence="3">Uncharacterized protein</fullName>
    </submittedName>
</protein>
<feature type="region of interest" description="Disordered" evidence="1">
    <location>
        <begin position="273"/>
        <end position="302"/>
    </location>
</feature>
<evidence type="ECO:0000256" key="1">
    <source>
        <dbReference type="SAM" id="MobiDB-lite"/>
    </source>
</evidence>
<accession>A0A914DVS9</accession>
<keyword evidence="2" id="KW-1185">Reference proteome</keyword>
<evidence type="ECO:0000313" key="3">
    <source>
        <dbReference type="WBParaSite" id="ACRNAN_scaffold4033.g7062.t1"/>
    </source>
</evidence>
<name>A0A914DVS9_9BILA</name>
<dbReference type="AlphaFoldDB" id="A0A914DVS9"/>